<comment type="subunit">
    <text evidence="12">PSII is composed of 1 copy each of membrane proteins PsbA, PsbB, PsbC, PsbD, PsbE, PsbF, PsbH, PsbI, PsbJ, PsbK, PsbL, PsbM, PsbT, PsbX, PsbY, PsbZ, Psb30/Ycf12, peripheral proteins PsbO, CyanoQ (PsbQ), PsbU, PsbV and a large number of cofactors. It forms dimeric complexes.</text>
</comment>
<evidence type="ECO:0000256" key="8">
    <source>
        <dbReference type="ARBA" id="ARBA00023004"/>
    </source>
</evidence>
<name>A0A3N6RPP3_9CYAN</name>
<evidence type="ECO:0000256" key="6">
    <source>
        <dbReference type="ARBA" id="ARBA00022723"/>
    </source>
</evidence>
<gene>
    <name evidence="12" type="primary">psbV</name>
    <name evidence="14" type="ORF">D5R40_14195</name>
</gene>
<keyword evidence="3 12" id="KW-0813">Transport</keyword>
<evidence type="ECO:0000256" key="3">
    <source>
        <dbReference type="ARBA" id="ARBA00022448"/>
    </source>
</evidence>
<evidence type="ECO:0000256" key="4">
    <source>
        <dbReference type="ARBA" id="ARBA00022531"/>
    </source>
</evidence>
<dbReference type="GO" id="GO:0031676">
    <property type="term" value="C:plasma membrane-derived thylakoid membrane"/>
    <property type="evidence" value="ECO:0007669"/>
    <property type="project" value="UniProtKB-SubCell"/>
</dbReference>
<dbReference type="EMBL" id="RCBY01000071">
    <property type="protein sequence ID" value="RQH42342.1"/>
    <property type="molecule type" value="Genomic_DNA"/>
</dbReference>
<dbReference type="PROSITE" id="PS51007">
    <property type="entry name" value="CYTC"/>
    <property type="match status" value="1"/>
</dbReference>
<dbReference type="InterPro" id="IPR029490">
    <property type="entry name" value="Cytochrom_C550"/>
</dbReference>
<comment type="caution">
    <text evidence="14">The sequence shown here is derived from an EMBL/GenBank/DDBJ whole genome shotgun (WGS) entry which is preliminary data.</text>
</comment>
<feature type="binding site" description="axial binding residue" evidence="12">
    <location>
        <position position="118"/>
    </location>
    <ligand>
        <name>heme c</name>
        <dbReference type="ChEBI" id="CHEBI:61717"/>
    </ligand>
    <ligandPart>
        <name>Fe</name>
        <dbReference type="ChEBI" id="CHEBI:18248"/>
    </ligandPart>
</feature>
<accession>A0A3N6RPP3</accession>
<dbReference type="PIRSF" id="PIRSF005890">
    <property type="entry name" value="Phot_II_cyt_c550"/>
    <property type="match status" value="1"/>
</dbReference>
<dbReference type="InterPro" id="IPR016003">
    <property type="entry name" value="PsbV_cyt_c550-like"/>
</dbReference>
<evidence type="ECO:0000256" key="5">
    <source>
        <dbReference type="ARBA" id="ARBA00022617"/>
    </source>
</evidence>
<evidence type="ECO:0000256" key="1">
    <source>
        <dbReference type="ARBA" id="ARBA00004170"/>
    </source>
</evidence>
<evidence type="ECO:0000313" key="15">
    <source>
        <dbReference type="Proteomes" id="UP000269154"/>
    </source>
</evidence>
<dbReference type="InterPro" id="IPR017851">
    <property type="entry name" value="PsbV_cyt_c550"/>
</dbReference>
<keyword evidence="8 12" id="KW-0408">Iron</keyword>
<sequence precursor="true">MLKKFFIAVVAIVFLTFQTFVNIATAAELTDNDRTLPLNDEGEKVVLSIKEYIRGKREFNNVCSQCHVGGITKTNPDIGLGPEALALAYPPRDNIEGLIDYMINPTTYDGEVEIFEFHPSIKSADIYPEMRNLTEDDLYAIAGYILVQPKVLGKQWGGGKIFR</sequence>
<dbReference type="Pfam" id="PF14495">
    <property type="entry name" value="Cytochrom_C550"/>
    <property type="match status" value="1"/>
</dbReference>
<comment type="subcellular location">
    <subcellularLocation>
        <location evidence="12">Cellular thylakoid membrane</location>
        <topology evidence="12">Peripheral membrane protein</topology>
        <orientation evidence="12">Lumenal side</orientation>
    </subcellularLocation>
    <subcellularLocation>
        <location evidence="1">Membrane</location>
        <topology evidence="1">Peripheral membrane protein</topology>
    </subcellularLocation>
    <text evidence="12">Associated with photosystem II at the lumenal side of the thylakoid membrane.</text>
</comment>
<dbReference type="GO" id="GO:0019684">
    <property type="term" value="P:photosynthesis, light reaction"/>
    <property type="evidence" value="ECO:0007669"/>
    <property type="project" value="UniProtKB-UniRule"/>
</dbReference>
<dbReference type="RefSeq" id="WP_124143901.1">
    <property type="nucleotide sequence ID" value="NZ_CAWOKI010000373.1"/>
</dbReference>
<evidence type="ECO:0000256" key="10">
    <source>
        <dbReference type="ARBA" id="ARBA00023136"/>
    </source>
</evidence>
<keyword evidence="9 12" id="KW-0793">Thylakoid</keyword>
<feature type="chain" id="PRO_5018342312" description="Photosystem II extrinsic protein V" evidence="12">
    <location>
        <begin position="27"/>
        <end position="163"/>
    </location>
</feature>
<feature type="binding site" description="axial binding residue" evidence="12">
    <location>
        <position position="67"/>
    </location>
    <ligand>
        <name>heme c</name>
        <dbReference type="ChEBI" id="CHEBI:61717"/>
    </ligand>
    <ligandPart>
        <name>Fe</name>
        <dbReference type="ChEBI" id="CHEBI:18248"/>
    </ligandPart>
</feature>
<dbReference type="InterPro" id="IPR009056">
    <property type="entry name" value="Cyt_c-like_dom"/>
</dbReference>
<dbReference type="GO" id="GO:0022904">
    <property type="term" value="P:respiratory electron transport chain"/>
    <property type="evidence" value="ECO:0007669"/>
    <property type="project" value="InterPro"/>
</dbReference>
<reference evidence="14 15" key="1">
    <citation type="journal article" date="2018" name="ACS Chem. Biol.">
        <title>Ketoreductase domain dysfunction expands chemodiversity: malyngamide biosynthesis in the cyanobacterium Okeania hirsuta.</title>
        <authorList>
            <person name="Moss N.A."/>
            <person name="Leao T."/>
            <person name="Rankin M."/>
            <person name="McCullough T.M."/>
            <person name="Qu P."/>
            <person name="Korobeynikov A."/>
            <person name="Smith J.L."/>
            <person name="Gerwick L."/>
            <person name="Gerwick W.H."/>
        </authorList>
    </citation>
    <scope>NUCLEOTIDE SEQUENCE [LARGE SCALE GENOMIC DNA]</scope>
    <source>
        <strain evidence="14 15">PAB10Feb10-1</strain>
    </source>
</reference>
<feature type="domain" description="Cytochrome c" evidence="13">
    <location>
        <begin position="50"/>
        <end position="149"/>
    </location>
</feature>
<dbReference type="GO" id="GO:0005506">
    <property type="term" value="F:iron ion binding"/>
    <property type="evidence" value="ECO:0007669"/>
    <property type="project" value="InterPro"/>
</dbReference>
<organism evidence="14 15">
    <name type="scientific">Okeania hirsuta</name>
    <dbReference type="NCBI Taxonomy" id="1458930"/>
    <lineage>
        <taxon>Bacteria</taxon>
        <taxon>Bacillati</taxon>
        <taxon>Cyanobacteriota</taxon>
        <taxon>Cyanophyceae</taxon>
        <taxon>Oscillatoriophycideae</taxon>
        <taxon>Oscillatoriales</taxon>
        <taxon>Microcoleaceae</taxon>
        <taxon>Okeania</taxon>
    </lineage>
</organism>
<evidence type="ECO:0000259" key="13">
    <source>
        <dbReference type="PROSITE" id="PS51007"/>
    </source>
</evidence>
<protein>
    <recommendedName>
        <fullName evidence="12">Photosystem II extrinsic protein V</fullName>
        <shortName evidence="12">PsbV</shortName>
    </recommendedName>
    <alternativeName>
        <fullName evidence="12">Cytochrome c-550</fullName>
    </alternativeName>
    <alternativeName>
        <fullName evidence="12">Cytochrome c550</fullName>
    </alternativeName>
    <alternativeName>
        <fullName evidence="12">Low-potential cytochrome c</fullName>
    </alternativeName>
</protein>
<dbReference type="Gene3D" id="1.10.760.10">
    <property type="entry name" value="Cytochrome c-like domain"/>
    <property type="match status" value="1"/>
</dbReference>
<keyword evidence="10 12" id="KW-0472">Membrane</keyword>
<feature type="binding site" description="covalent" evidence="12">
    <location>
        <position position="66"/>
    </location>
    <ligand>
        <name>heme c</name>
        <dbReference type="ChEBI" id="CHEBI:61717"/>
    </ligand>
</feature>
<dbReference type="InterPro" id="IPR036909">
    <property type="entry name" value="Cyt_c-like_dom_sf"/>
</dbReference>
<comment type="similarity">
    <text evidence="2 12">Belongs to the cytochrome c family. PsbV subfamily.</text>
</comment>
<dbReference type="NCBIfam" id="TIGR03045">
    <property type="entry name" value="PS_II_C550"/>
    <property type="match status" value="1"/>
</dbReference>
<dbReference type="OrthoDB" id="486949at2"/>
<keyword evidence="6 12" id="KW-0479">Metal-binding</keyword>
<dbReference type="SUPFAM" id="SSF46626">
    <property type="entry name" value="Cytochrome c"/>
    <property type="match status" value="1"/>
</dbReference>
<keyword evidence="12" id="KW-0732">Signal</keyword>
<keyword evidence="7 12" id="KW-0249">Electron transport</keyword>
<dbReference type="GO" id="GO:0009055">
    <property type="term" value="F:electron transfer activity"/>
    <property type="evidence" value="ECO:0007669"/>
    <property type="project" value="InterPro"/>
</dbReference>
<evidence type="ECO:0000256" key="11">
    <source>
        <dbReference type="ARBA" id="ARBA00023276"/>
    </source>
</evidence>
<dbReference type="GO" id="GO:0009523">
    <property type="term" value="C:photosystem II"/>
    <property type="evidence" value="ECO:0007669"/>
    <property type="project" value="UniProtKB-KW"/>
</dbReference>
<evidence type="ECO:0000256" key="12">
    <source>
        <dbReference type="HAMAP-Rule" id="MF_01378"/>
    </source>
</evidence>
<keyword evidence="4 12" id="KW-0602">Photosynthesis</keyword>
<dbReference type="Proteomes" id="UP000269154">
    <property type="component" value="Unassembled WGS sequence"/>
</dbReference>
<dbReference type="AlphaFoldDB" id="A0A3N6RPP3"/>
<evidence type="ECO:0000313" key="14">
    <source>
        <dbReference type="EMBL" id="RQH42342.1"/>
    </source>
</evidence>
<keyword evidence="11 12" id="KW-0604">Photosystem II</keyword>
<dbReference type="HAMAP" id="MF_01378">
    <property type="entry name" value="PSII_Cyt550"/>
    <property type="match status" value="1"/>
</dbReference>
<comment type="function">
    <text evidence="12">One of the extrinsic, lumenal subunits of photosystem II (PSII). PSII is a light-driven water plastoquinone oxidoreductase, using light energy to abstract electrons from H(2)O, generating a proton gradient subsequently used for ATP formation. The extrinsic proteins stabilize the structure of photosystem II oxygen-evolving complex (OEC), the ion environment of oxygen evolution and protect the OEC against heat-induced inactivation. Low-potential cytochrome c that plays a role in the OEC of PSII.</text>
</comment>
<proteinExistence type="inferred from homology"/>
<feature type="binding site" description="covalent" evidence="12">
    <location>
        <position position="63"/>
    </location>
    <ligand>
        <name>heme c</name>
        <dbReference type="ChEBI" id="CHEBI:61717"/>
    </ligand>
</feature>
<evidence type="ECO:0000256" key="7">
    <source>
        <dbReference type="ARBA" id="ARBA00022982"/>
    </source>
</evidence>
<evidence type="ECO:0000256" key="9">
    <source>
        <dbReference type="ARBA" id="ARBA00023078"/>
    </source>
</evidence>
<dbReference type="GO" id="GO:0020037">
    <property type="term" value="F:heme binding"/>
    <property type="evidence" value="ECO:0007669"/>
    <property type="project" value="InterPro"/>
</dbReference>
<keyword evidence="5 12" id="KW-0349">Heme</keyword>
<comment type="cofactor">
    <cofactor evidence="12">
        <name>heme c</name>
        <dbReference type="ChEBI" id="CHEBI:61717"/>
    </cofactor>
    <text evidence="12">Binds 1 heme c group covalently per subunit.</text>
</comment>
<evidence type="ECO:0000256" key="2">
    <source>
        <dbReference type="ARBA" id="ARBA00010433"/>
    </source>
</evidence>
<feature type="signal peptide" evidence="12">
    <location>
        <begin position="1"/>
        <end position="26"/>
    </location>
</feature>
<keyword evidence="15" id="KW-1185">Reference proteome</keyword>